<dbReference type="AlphaFoldDB" id="B0C2T7"/>
<dbReference type="OrthoDB" id="466817at2"/>
<keyword evidence="2" id="KW-1185">Reference proteome</keyword>
<dbReference type="STRING" id="329726.AM1_1114"/>
<protein>
    <recommendedName>
        <fullName evidence="3">Replication restart DNA helicase PriA</fullName>
    </recommendedName>
</protein>
<dbReference type="SUPFAM" id="SSF57783">
    <property type="entry name" value="Zinc beta-ribbon"/>
    <property type="match status" value="1"/>
</dbReference>
<evidence type="ECO:0000313" key="1">
    <source>
        <dbReference type="EMBL" id="ABW26153.1"/>
    </source>
</evidence>
<organism evidence="1 2">
    <name type="scientific">Acaryochloris marina (strain MBIC 11017)</name>
    <dbReference type="NCBI Taxonomy" id="329726"/>
    <lineage>
        <taxon>Bacteria</taxon>
        <taxon>Bacillati</taxon>
        <taxon>Cyanobacteriota</taxon>
        <taxon>Cyanophyceae</taxon>
        <taxon>Acaryochloridales</taxon>
        <taxon>Acaryochloridaceae</taxon>
        <taxon>Acaryochloris</taxon>
    </lineage>
</organism>
<proteinExistence type="predicted"/>
<evidence type="ECO:0000313" key="2">
    <source>
        <dbReference type="Proteomes" id="UP000000268"/>
    </source>
</evidence>
<dbReference type="Proteomes" id="UP000000268">
    <property type="component" value="Chromosome"/>
</dbReference>
<dbReference type="EMBL" id="CP000828">
    <property type="protein sequence ID" value="ABW26153.1"/>
    <property type="molecule type" value="Genomic_DNA"/>
</dbReference>
<dbReference type="eggNOG" id="ENOG50332E9">
    <property type="taxonomic scope" value="Bacteria"/>
</dbReference>
<gene>
    <name evidence="1" type="ordered locus">AM1_1114</name>
</gene>
<dbReference type="HOGENOM" id="CLU_196774_0_0_3"/>
<reference evidence="1 2" key="1">
    <citation type="journal article" date="2008" name="Proc. Natl. Acad. Sci. U.S.A.">
        <title>Niche adaptation and genome expansion in the chlorophyll d-producing cyanobacterium Acaryochloris marina.</title>
        <authorList>
            <person name="Swingley W.D."/>
            <person name="Chen M."/>
            <person name="Cheung P.C."/>
            <person name="Conrad A.L."/>
            <person name="Dejesa L.C."/>
            <person name="Hao J."/>
            <person name="Honchak B.M."/>
            <person name="Karbach L.E."/>
            <person name="Kurdoglu A."/>
            <person name="Lahiri S."/>
            <person name="Mastrian S.D."/>
            <person name="Miyashita H."/>
            <person name="Page L."/>
            <person name="Ramakrishna P."/>
            <person name="Satoh S."/>
            <person name="Sattley W.M."/>
            <person name="Shimada Y."/>
            <person name="Taylor H.L."/>
            <person name="Tomo T."/>
            <person name="Tsuchiya T."/>
            <person name="Wang Z.T."/>
            <person name="Raymond J."/>
            <person name="Mimuro M."/>
            <person name="Blankenship R.E."/>
            <person name="Touchman J.W."/>
        </authorList>
    </citation>
    <scope>NUCLEOTIDE SEQUENCE [LARGE SCALE GENOMIC DNA]</scope>
    <source>
        <strain evidence="2">MBIC 11017</strain>
    </source>
</reference>
<dbReference type="KEGG" id="amr:AM1_1114"/>
<name>B0C2T7_ACAM1</name>
<evidence type="ECO:0008006" key="3">
    <source>
        <dbReference type="Google" id="ProtNLM"/>
    </source>
</evidence>
<sequence>MSRIEKIRCPNCGSQHGERHYIDNLMRTQCVECDYLMITDAKTGEVVEAYAPGLYMHQLSSCSS</sequence>
<accession>B0C2T7</accession>
<dbReference type="RefSeq" id="WP_010477777.1">
    <property type="nucleotide sequence ID" value="NC_009925.1"/>
</dbReference>